<reference evidence="16" key="2">
    <citation type="submission" date="2021-04" db="EMBL/GenBank/DDBJ databases">
        <authorList>
            <person name="Gilroy R."/>
        </authorList>
    </citation>
    <scope>NUCLEOTIDE SEQUENCE</scope>
    <source>
        <strain evidence="16">5790</strain>
    </source>
</reference>
<evidence type="ECO:0000256" key="12">
    <source>
        <dbReference type="PIRNR" id="PIRNR006621"/>
    </source>
</evidence>
<evidence type="ECO:0000256" key="13">
    <source>
        <dbReference type="PIRSR" id="PIRSR006621-1"/>
    </source>
</evidence>
<sequence>MKIGNTELKNNVILAPMAGVTDKAFRIIAKPFGPALMYTEMVSGKGLLYKNKKTRLLLETLEEEKPVAAQIFGHEPDVMAAIAEDALRFGAEIIDINMGCPAPKIVNNGDGSALMKYPELAGRIIKAVKRAVNCPVTVKIRKGWDDASVNAVLMAQTAEQSGADAVTVHGRTRQQFYSGNADLEIIKSVKSAVSIPVIGNGDIHDGRSAQHMLDYTNCDGIMVGRAAQGNPWVFKSILSCLSGSEEAPAPSLRERCETASRHLELLIKFKGERTGVLEGRKHMAWYFKGISGGAALRCAINQCSSAAEMKDIISYDSIISYSNRQQP</sequence>
<dbReference type="InterPro" id="IPR018517">
    <property type="entry name" value="tRNA_hU_synthase_CS"/>
</dbReference>
<dbReference type="InterPro" id="IPR024036">
    <property type="entry name" value="tRNA-dHydroUridine_Synthase_C"/>
</dbReference>
<dbReference type="InterPro" id="IPR004652">
    <property type="entry name" value="DusB-like"/>
</dbReference>
<dbReference type="PANTHER" id="PTHR45846">
    <property type="entry name" value="TRNA-DIHYDROURIDINE(47) SYNTHASE [NAD(P)(+)]-LIKE"/>
    <property type="match status" value="1"/>
</dbReference>
<proteinExistence type="inferred from homology"/>
<feature type="binding site" evidence="14">
    <location>
        <begin position="16"/>
        <end position="18"/>
    </location>
    <ligand>
        <name>FMN</name>
        <dbReference type="ChEBI" id="CHEBI:58210"/>
    </ligand>
</feature>
<feature type="active site" description="Proton donor" evidence="13">
    <location>
        <position position="100"/>
    </location>
</feature>
<feature type="domain" description="DUS-like FMN-binding" evidence="15">
    <location>
        <begin position="13"/>
        <end position="311"/>
    </location>
</feature>
<keyword evidence="9 12" id="KW-0560">Oxidoreductase</keyword>
<keyword evidence="14" id="KW-0547">Nucleotide-binding</keyword>
<dbReference type="PANTHER" id="PTHR45846:SF1">
    <property type="entry name" value="TRNA-DIHYDROURIDINE(47) SYNTHASE [NAD(P)(+)]-LIKE"/>
    <property type="match status" value="1"/>
</dbReference>
<evidence type="ECO:0000256" key="7">
    <source>
        <dbReference type="ARBA" id="ARBA00022857"/>
    </source>
</evidence>
<comment type="caution">
    <text evidence="16">The sequence shown here is derived from an EMBL/GenBank/DDBJ whole genome shotgun (WGS) entry which is preliminary data.</text>
</comment>
<evidence type="ECO:0000256" key="6">
    <source>
        <dbReference type="ARBA" id="ARBA00022694"/>
    </source>
</evidence>
<evidence type="ECO:0000256" key="4">
    <source>
        <dbReference type="ARBA" id="ARBA00022630"/>
    </source>
</evidence>
<gene>
    <name evidence="16" type="primary">dusB</name>
    <name evidence="16" type="ORF">H9900_03460</name>
</gene>
<comment type="cofactor">
    <cofactor evidence="1 12 14">
        <name>FMN</name>
        <dbReference type="ChEBI" id="CHEBI:58210"/>
    </cofactor>
</comment>
<dbReference type="NCBIfam" id="TIGR00737">
    <property type="entry name" value="nifR3_yhdG"/>
    <property type="match status" value="1"/>
</dbReference>
<comment type="function">
    <text evidence="2 12">Catalyzes the synthesis of 5,6-dihydrouridine (D), a modified base found in the D-loop of most tRNAs, via the reduction of the C5-C6 double bond in target uridines.</text>
</comment>
<evidence type="ECO:0000256" key="2">
    <source>
        <dbReference type="ARBA" id="ARBA00002790"/>
    </source>
</evidence>
<evidence type="ECO:0000256" key="11">
    <source>
        <dbReference type="ARBA" id="ARBA00048802"/>
    </source>
</evidence>
<evidence type="ECO:0000256" key="5">
    <source>
        <dbReference type="ARBA" id="ARBA00022643"/>
    </source>
</evidence>
<dbReference type="InterPro" id="IPR013785">
    <property type="entry name" value="Aldolase_TIM"/>
</dbReference>
<protein>
    <recommendedName>
        <fullName evidence="12">tRNA-dihydrouridine synthase</fullName>
        <ecNumber evidence="12">1.3.1.-</ecNumber>
    </recommendedName>
</protein>
<keyword evidence="4 12" id="KW-0285">Flavoprotein</keyword>
<keyword evidence="6 12" id="KW-0819">tRNA processing</keyword>
<comment type="similarity">
    <text evidence="12">Belongs to the dus family.</text>
</comment>
<dbReference type="EC" id="1.3.1.-" evidence="12"/>
<organism evidence="16 17">
    <name type="scientific">Candidatus Monoglobus merdigallinarum</name>
    <dbReference type="NCBI Taxonomy" id="2838698"/>
    <lineage>
        <taxon>Bacteria</taxon>
        <taxon>Bacillati</taxon>
        <taxon>Bacillota</taxon>
        <taxon>Clostridia</taxon>
        <taxon>Monoglobales</taxon>
        <taxon>Monoglobaceae</taxon>
        <taxon>Monoglobus</taxon>
    </lineage>
</organism>
<dbReference type="CDD" id="cd02801">
    <property type="entry name" value="DUS_like_FMN"/>
    <property type="match status" value="1"/>
</dbReference>
<dbReference type="AlphaFoldDB" id="A0A9D1PQK3"/>
<dbReference type="Gene3D" id="1.10.1200.80">
    <property type="entry name" value="Putative flavin oxidoreducatase, domain 2"/>
    <property type="match status" value="1"/>
</dbReference>
<keyword evidence="5 12" id="KW-0288">FMN</keyword>
<dbReference type="GO" id="GO:0000049">
    <property type="term" value="F:tRNA binding"/>
    <property type="evidence" value="ECO:0007669"/>
    <property type="project" value="UniProtKB-KW"/>
</dbReference>
<name>A0A9D1PQK3_9FIRM</name>
<dbReference type="Pfam" id="PF01207">
    <property type="entry name" value="Dus"/>
    <property type="match status" value="1"/>
</dbReference>
<dbReference type="InterPro" id="IPR001269">
    <property type="entry name" value="DUS_fam"/>
</dbReference>
<dbReference type="GO" id="GO:0017150">
    <property type="term" value="F:tRNA dihydrouridine synthase activity"/>
    <property type="evidence" value="ECO:0007669"/>
    <property type="project" value="InterPro"/>
</dbReference>
<keyword evidence="8" id="KW-0694">RNA-binding</keyword>
<comment type="catalytic activity">
    <reaction evidence="11">
        <text>a 5,6-dihydrouridine in tRNA + NAD(+) = a uridine in tRNA + NADH + H(+)</text>
        <dbReference type="Rhea" id="RHEA:54452"/>
        <dbReference type="Rhea" id="RHEA-COMP:13339"/>
        <dbReference type="Rhea" id="RHEA-COMP:13887"/>
        <dbReference type="ChEBI" id="CHEBI:15378"/>
        <dbReference type="ChEBI" id="CHEBI:57540"/>
        <dbReference type="ChEBI" id="CHEBI:57945"/>
        <dbReference type="ChEBI" id="CHEBI:65315"/>
        <dbReference type="ChEBI" id="CHEBI:74443"/>
    </reaction>
</comment>
<keyword evidence="3" id="KW-0820">tRNA-binding</keyword>
<evidence type="ECO:0000256" key="8">
    <source>
        <dbReference type="ARBA" id="ARBA00022884"/>
    </source>
</evidence>
<evidence type="ECO:0000256" key="10">
    <source>
        <dbReference type="ARBA" id="ARBA00048205"/>
    </source>
</evidence>
<evidence type="ECO:0000313" key="17">
    <source>
        <dbReference type="Proteomes" id="UP000824162"/>
    </source>
</evidence>
<accession>A0A9D1PQK3</accession>
<evidence type="ECO:0000256" key="1">
    <source>
        <dbReference type="ARBA" id="ARBA00001917"/>
    </source>
</evidence>
<feature type="binding site" evidence="14">
    <location>
        <position position="139"/>
    </location>
    <ligand>
        <name>FMN</name>
        <dbReference type="ChEBI" id="CHEBI:58210"/>
    </ligand>
</feature>
<dbReference type="EMBL" id="DXIJ01000066">
    <property type="protein sequence ID" value="HIV85850.1"/>
    <property type="molecule type" value="Genomic_DNA"/>
</dbReference>
<dbReference type="Gene3D" id="3.20.20.70">
    <property type="entry name" value="Aldolase class I"/>
    <property type="match status" value="1"/>
</dbReference>
<dbReference type="PROSITE" id="PS01136">
    <property type="entry name" value="UPF0034"/>
    <property type="match status" value="1"/>
</dbReference>
<evidence type="ECO:0000256" key="9">
    <source>
        <dbReference type="ARBA" id="ARBA00023002"/>
    </source>
</evidence>
<evidence type="ECO:0000259" key="15">
    <source>
        <dbReference type="Pfam" id="PF01207"/>
    </source>
</evidence>
<feature type="binding site" evidence="14">
    <location>
        <begin position="224"/>
        <end position="225"/>
    </location>
    <ligand>
        <name>FMN</name>
        <dbReference type="ChEBI" id="CHEBI:58210"/>
    </ligand>
</feature>
<feature type="binding site" evidence="14">
    <location>
        <position position="70"/>
    </location>
    <ligand>
        <name>FMN</name>
        <dbReference type="ChEBI" id="CHEBI:58210"/>
    </ligand>
</feature>
<evidence type="ECO:0000256" key="14">
    <source>
        <dbReference type="PIRSR" id="PIRSR006621-2"/>
    </source>
</evidence>
<feature type="binding site" evidence="14">
    <location>
        <position position="169"/>
    </location>
    <ligand>
        <name>FMN</name>
        <dbReference type="ChEBI" id="CHEBI:58210"/>
    </ligand>
</feature>
<dbReference type="Proteomes" id="UP000824162">
    <property type="component" value="Unassembled WGS sequence"/>
</dbReference>
<dbReference type="GO" id="GO:0050660">
    <property type="term" value="F:flavin adenine dinucleotide binding"/>
    <property type="evidence" value="ECO:0007669"/>
    <property type="project" value="InterPro"/>
</dbReference>
<reference evidence="16" key="1">
    <citation type="journal article" date="2021" name="PeerJ">
        <title>Extensive microbial diversity within the chicken gut microbiome revealed by metagenomics and culture.</title>
        <authorList>
            <person name="Gilroy R."/>
            <person name="Ravi A."/>
            <person name="Getino M."/>
            <person name="Pursley I."/>
            <person name="Horton D.L."/>
            <person name="Alikhan N.F."/>
            <person name="Baker D."/>
            <person name="Gharbi K."/>
            <person name="Hall N."/>
            <person name="Watson M."/>
            <person name="Adriaenssens E.M."/>
            <person name="Foster-Nyarko E."/>
            <person name="Jarju S."/>
            <person name="Secka A."/>
            <person name="Antonio M."/>
            <person name="Oren A."/>
            <person name="Chaudhuri R.R."/>
            <person name="La Ragione R."/>
            <person name="Hildebrand F."/>
            <person name="Pallen M.J."/>
        </authorList>
    </citation>
    <scope>NUCLEOTIDE SEQUENCE</scope>
    <source>
        <strain evidence="16">5790</strain>
    </source>
</reference>
<comment type="catalytic activity">
    <reaction evidence="10">
        <text>a 5,6-dihydrouridine in tRNA + NADP(+) = a uridine in tRNA + NADPH + H(+)</text>
        <dbReference type="Rhea" id="RHEA:23624"/>
        <dbReference type="Rhea" id="RHEA-COMP:13339"/>
        <dbReference type="Rhea" id="RHEA-COMP:13887"/>
        <dbReference type="ChEBI" id="CHEBI:15378"/>
        <dbReference type="ChEBI" id="CHEBI:57783"/>
        <dbReference type="ChEBI" id="CHEBI:58349"/>
        <dbReference type="ChEBI" id="CHEBI:65315"/>
        <dbReference type="ChEBI" id="CHEBI:74443"/>
    </reaction>
</comment>
<evidence type="ECO:0000313" key="16">
    <source>
        <dbReference type="EMBL" id="HIV85850.1"/>
    </source>
</evidence>
<dbReference type="InterPro" id="IPR035587">
    <property type="entry name" value="DUS-like_FMN-bd"/>
</dbReference>
<dbReference type="PIRSF" id="PIRSF006621">
    <property type="entry name" value="Dus"/>
    <property type="match status" value="1"/>
</dbReference>
<keyword evidence="7" id="KW-0521">NADP</keyword>
<evidence type="ECO:0000256" key="3">
    <source>
        <dbReference type="ARBA" id="ARBA00022555"/>
    </source>
</evidence>
<dbReference type="SUPFAM" id="SSF51395">
    <property type="entry name" value="FMN-linked oxidoreductases"/>
    <property type="match status" value="1"/>
</dbReference>